<accession>A0A7X0J699</accession>
<comment type="caution">
    <text evidence="2">The sequence shown here is derived from an EMBL/GenBank/DDBJ whole genome shotgun (WGS) entry which is preliminary data.</text>
</comment>
<evidence type="ECO:0000313" key="2">
    <source>
        <dbReference type="EMBL" id="MBB6500622.1"/>
    </source>
</evidence>
<feature type="transmembrane region" description="Helical" evidence="1">
    <location>
        <begin position="6"/>
        <end position="24"/>
    </location>
</feature>
<feature type="transmembrane region" description="Helical" evidence="1">
    <location>
        <begin position="31"/>
        <end position="55"/>
    </location>
</feature>
<reference evidence="2 3" key="1">
    <citation type="submission" date="2020-08" db="EMBL/GenBank/DDBJ databases">
        <title>Genomic Encyclopedia of Type Strains, Phase IV (KMG-V): Genome sequencing to study the core and pangenomes of soil and plant-associated prokaryotes.</title>
        <authorList>
            <person name="Whitman W."/>
        </authorList>
    </citation>
    <scope>NUCLEOTIDE SEQUENCE [LARGE SCALE GENOMIC DNA]</scope>
    <source>
        <strain evidence="2 3">M2T3</strain>
    </source>
</reference>
<feature type="transmembrane region" description="Helical" evidence="1">
    <location>
        <begin position="153"/>
        <end position="174"/>
    </location>
</feature>
<evidence type="ECO:0000313" key="3">
    <source>
        <dbReference type="Proteomes" id="UP000521017"/>
    </source>
</evidence>
<keyword evidence="1" id="KW-0812">Transmembrane</keyword>
<evidence type="ECO:0000256" key="1">
    <source>
        <dbReference type="SAM" id="Phobius"/>
    </source>
</evidence>
<proteinExistence type="predicted"/>
<dbReference type="EMBL" id="JACHCC010000007">
    <property type="protein sequence ID" value="MBB6500622.1"/>
    <property type="molecule type" value="Genomic_DNA"/>
</dbReference>
<name>A0A7X0J699_9SPHI</name>
<feature type="transmembrane region" description="Helical" evidence="1">
    <location>
        <begin position="91"/>
        <end position="110"/>
    </location>
</feature>
<gene>
    <name evidence="2" type="ORF">HDF25_002781</name>
</gene>
<keyword evidence="1" id="KW-1133">Transmembrane helix</keyword>
<dbReference type="AlphaFoldDB" id="A0A7X0J699"/>
<dbReference type="Proteomes" id="UP000521017">
    <property type="component" value="Unassembled WGS sequence"/>
</dbReference>
<dbReference type="RefSeq" id="WP_184625606.1">
    <property type="nucleotide sequence ID" value="NZ_JACHCC010000007.1"/>
</dbReference>
<sequence length="217" mass="25475">MNILTNFLLSQSVLIPIITGMVLLRRPDKIYFPFFTVLLFGLLAESASFILINTFRISNAPVIKIYSLLECCLILYQLYLWENLYRRKRSYIYIAAFCITFWFTETIIYANLNTFSPYFREFYAFIIAILSIDQINTMMFYHEKTVVKNPRFLICLGFIIIFIYQIIYEASFSIDSAESAVANKIIIGFGYLNFAINLLYAVAIYFIPRRKEDIIKS</sequence>
<keyword evidence="1" id="KW-0472">Membrane</keyword>
<feature type="transmembrane region" description="Helical" evidence="1">
    <location>
        <begin position="186"/>
        <end position="207"/>
    </location>
</feature>
<organism evidence="2 3">
    <name type="scientific">Pedobacter cryoconitis</name>
    <dbReference type="NCBI Taxonomy" id="188932"/>
    <lineage>
        <taxon>Bacteria</taxon>
        <taxon>Pseudomonadati</taxon>
        <taxon>Bacteroidota</taxon>
        <taxon>Sphingobacteriia</taxon>
        <taxon>Sphingobacteriales</taxon>
        <taxon>Sphingobacteriaceae</taxon>
        <taxon>Pedobacter</taxon>
    </lineage>
</organism>
<feature type="transmembrane region" description="Helical" evidence="1">
    <location>
        <begin position="122"/>
        <end position="141"/>
    </location>
</feature>
<protein>
    <submittedName>
        <fullName evidence="2">Magnesium-transporting ATPase (P-type)</fullName>
    </submittedName>
</protein>